<name>A0A0P1LBS7_9BACT</name>
<feature type="binding site" evidence="7">
    <location>
        <begin position="80"/>
        <end position="82"/>
    </location>
    <ligand>
        <name>phosphate</name>
        <dbReference type="ChEBI" id="CHEBI:43474"/>
    </ligand>
</feature>
<evidence type="ECO:0000313" key="9">
    <source>
        <dbReference type="EMBL" id="CUS90958.1"/>
    </source>
</evidence>
<comment type="function">
    <text evidence="6">The purine nucleoside phosphorylases catalyze the phosphorolytic breakdown of the N-glycosidic bond in the beta-(deoxy)ribonucleoside molecules, with the formation of the corresponding free purine bases and pentose-1-phosphate.</text>
</comment>
<accession>A0A0P1NU34</accession>
<protein>
    <recommendedName>
        <fullName evidence="6">Purine nucleoside phosphorylase</fullName>
        <ecNumber evidence="6">2.4.2.1</ecNumber>
    </recommendedName>
    <alternativeName>
        <fullName evidence="6">Inosine-guanosine phosphorylase</fullName>
    </alternativeName>
</protein>
<sequence>MVEGVEESVKYIRKVINNFQPEIAIILGSGLGDIAEEFENKIKIKTSDIPNYPLPTVEGHAGNLVFGEINNANVLGFQGRIHFYESGKIEKVVYPVVVAYELGVKILIITNASGGLNKNFKPGDLMVIADHINFMFLNPLKIFSPNINRFNKPAYDENLKKLAIETGIELKLPIREGIYCGVRGPNYETPAEVNMLRKIGADAVGMSTVPEVITANYLGMKVLGISCITNYAAGISPTKLSHEEVTEAAQKVKNEFSLLIKEIIRKIKQGKI</sequence>
<feature type="binding site" evidence="7">
    <location>
        <position position="207"/>
    </location>
    <ligand>
        <name>phosphate</name>
        <dbReference type="ChEBI" id="CHEBI:43474"/>
    </ligand>
</feature>
<evidence type="ECO:0000256" key="5">
    <source>
        <dbReference type="ARBA" id="ARBA00022679"/>
    </source>
</evidence>
<evidence type="ECO:0000256" key="7">
    <source>
        <dbReference type="PIRSR" id="PIRSR000477-2"/>
    </source>
</evidence>
<dbReference type="GO" id="GO:0004731">
    <property type="term" value="F:purine-nucleoside phosphorylase activity"/>
    <property type="evidence" value="ECO:0007669"/>
    <property type="project" value="UniProtKB-EC"/>
</dbReference>
<evidence type="ECO:0000256" key="1">
    <source>
        <dbReference type="ARBA" id="ARBA00005058"/>
    </source>
</evidence>
<feature type="binding site" evidence="7">
    <location>
        <position position="188"/>
    </location>
    <ligand>
        <name>a purine D-ribonucleoside</name>
        <dbReference type="ChEBI" id="CHEBI:142355"/>
    </ligand>
</feature>
<evidence type="ECO:0000259" key="8">
    <source>
        <dbReference type="Pfam" id="PF01048"/>
    </source>
</evidence>
<dbReference type="EMBL" id="FAOP01000004">
    <property type="protein sequence ID" value="CUU04450.1"/>
    <property type="molecule type" value="Genomic_DNA"/>
</dbReference>
<evidence type="ECO:0000256" key="2">
    <source>
        <dbReference type="ARBA" id="ARBA00006751"/>
    </source>
</evidence>
<dbReference type="Proteomes" id="UP000182011">
    <property type="component" value="Unassembled WGS sequence"/>
</dbReference>
<gene>
    <name evidence="10" type="ORF">JGI4_01022</name>
    <name evidence="9" type="ORF">JGI8_01493</name>
</gene>
<dbReference type="InterPro" id="IPR035994">
    <property type="entry name" value="Nucleoside_phosphorylase_sf"/>
</dbReference>
<dbReference type="EC" id="2.4.2.1" evidence="6"/>
<accession>A0A0S4MZP6</accession>
<comment type="similarity">
    <text evidence="2 6">Belongs to the PNP/MTAP phosphorylase family.</text>
</comment>
<comment type="subunit">
    <text evidence="3">Homotrimer.</text>
</comment>
<evidence type="ECO:0000256" key="3">
    <source>
        <dbReference type="ARBA" id="ARBA00011233"/>
    </source>
</evidence>
<dbReference type="Gene3D" id="3.40.50.1580">
    <property type="entry name" value="Nucleoside phosphorylase domain"/>
    <property type="match status" value="1"/>
</dbReference>
<feature type="binding site" evidence="7">
    <location>
        <position position="230"/>
    </location>
    <ligand>
        <name>a purine D-ribonucleoside</name>
        <dbReference type="ChEBI" id="CHEBI:142355"/>
    </ligand>
</feature>
<dbReference type="AlphaFoldDB" id="A0A0P1LBS7"/>
<dbReference type="PIRSF" id="PIRSF000477">
    <property type="entry name" value="PurNPase"/>
    <property type="match status" value="1"/>
</dbReference>
<feature type="domain" description="Nucleoside phosphorylase" evidence="8">
    <location>
        <begin position="22"/>
        <end position="265"/>
    </location>
</feature>
<accession>A0A0P1L8V4</accession>
<dbReference type="Proteomes" id="UP000182200">
    <property type="component" value="Unassembled WGS sequence"/>
</dbReference>
<feature type="binding site" evidence="7">
    <location>
        <position position="29"/>
    </location>
    <ligand>
        <name>phosphate</name>
        <dbReference type="ChEBI" id="CHEBI:43474"/>
    </ligand>
</feature>
<evidence type="ECO:0000313" key="11">
    <source>
        <dbReference type="Proteomes" id="UP000182011"/>
    </source>
</evidence>
<keyword evidence="12" id="KW-1185">Reference proteome</keyword>
<evidence type="ECO:0000313" key="10">
    <source>
        <dbReference type="EMBL" id="CUU04450.1"/>
    </source>
</evidence>
<accession>A0A0P1M7U3</accession>
<dbReference type="OrthoDB" id="1523230at2"/>
<dbReference type="GO" id="GO:0009116">
    <property type="term" value="P:nucleoside metabolic process"/>
    <property type="evidence" value="ECO:0007669"/>
    <property type="project" value="InterPro"/>
</dbReference>
<dbReference type="Pfam" id="PF01048">
    <property type="entry name" value="PNP_UDP_1"/>
    <property type="match status" value="1"/>
</dbReference>
<dbReference type="InterPro" id="IPR000845">
    <property type="entry name" value="Nucleoside_phosphorylase_d"/>
</dbReference>
<proteinExistence type="inferred from homology"/>
<dbReference type="CDD" id="cd09009">
    <property type="entry name" value="PNP-EcPNPII_like"/>
    <property type="match status" value="1"/>
</dbReference>
<dbReference type="InterPro" id="IPR011270">
    <property type="entry name" value="Pur_Nuc_Pase_Ino/Guo-sp"/>
</dbReference>
<organism evidence="10 11">
    <name type="scientific">Candidatus Kryptonium thompsonii</name>
    <dbReference type="NCBI Taxonomy" id="1633631"/>
    <lineage>
        <taxon>Bacteria</taxon>
        <taxon>Pseudomonadati</taxon>
        <taxon>Candidatus Kryptoniota</taxon>
        <taxon>Candidatus Kryptonium</taxon>
    </lineage>
</organism>
<reference evidence="10" key="2">
    <citation type="submission" date="2015-11" db="EMBL/GenBank/DDBJ databases">
        <authorList>
            <person name="Zhang Y."/>
            <person name="Guo Z."/>
        </authorList>
    </citation>
    <scope>NUCLEOTIDE SEQUENCE [LARGE SCALE GENOMIC DNA]</scope>
    <source>
        <strain evidence="10">JGI-4</strain>
    </source>
</reference>
<dbReference type="SUPFAM" id="SSF53167">
    <property type="entry name" value="Purine and uridine phosphorylases"/>
    <property type="match status" value="1"/>
</dbReference>
<dbReference type="PANTHER" id="PTHR11904:SF9">
    <property type="entry name" value="PURINE NUCLEOSIDE PHOSPHORYLASE-RELATED"/>
    <property type="match status" value="1"/>
</dbReference>
<keyword evidence="4 6" id="KW-0328">Glycosyltransferase</keyword>
<feature type="binding site" evidence="7">
    <location>
        <position position="112"/>
    </location>
    <ligand>
        <name>phosphate</name>
        <dbReference type="ChEBI" id="CHEBI:43474"/>
    </ligand>
</feature>
<evidence type="ECO:0000256" key="4">
    <source>
        <dbReference type="ARBA" id="ARBA00022676"/>
    </source>
</evidence>
<evidence type="ECO:0000256" key="6">
    <source>
        <dbReference type="PIRNR" id="PIRNR000477"/>
    </source>
</evidence>
<reference evidence="11 12" key="1">
    <citation type="submission" date="2015-11" db="EMBL/GenBank/DDBJ databases">
        <authorList>
            <person name="Varghese N."/>
        </authorList>
    </citation>
    <scope>NUCLEOTIDE SEQUENCE [LARGE SCALE GENOMIC DNA]</scope>
    <source>
        <strain evidence="9 12">JGI-8</strain>
    </source>
</reference>
<dbReference type="PROSITE" id="PS01240">
    <property type="entry name" value="PNP_MTAP_2"/>
    <property type="match status" value="1"/>
</dbReference>
<dbReference type="GO" id="GO:0005737">
    <property type="term" value="C:cytoplasm"/>
    <property type="evidence" value="ECO:0007669"/>
    <property type="project" value="TreeGrafter"/>
</dbReference>
<keyword evidence="5 6" id="KW-0808">Transferase</keyword>
<dbReference type="NCBIfam" id="TIGR01700">
    <property type="entry name" value="PNPH"/>
    <property type="match status" value="1"/>
</dbReference>
<dbReference type="RefSeq" id="WP_075432138.1">
    <property type="nucleotide sequence ID" value="NZ_CZVI01000022.1"/>
</dbReference>
<comment type="pathway">
    <text evidence="1 6">Purine metabolism; purine nucleoside salvage.</text>
</comment>
<accession>A0A0P1LBS7</accession>
<dbReference type="InterPro" id="IPR011268">
    <property type="entry name" value="Purine_phosphorylase"/>
</dbReference>
<dbReference type="InterPro" id="IPR018099">
    <property type="entry name" value="Purine_phosphorylase-2_CS"/>
</dbReference>
<dbReference type="STRING" id="1633631.GCA_001442925_01021"/>
<dbReference type="UniPathway" id="UPA00606"/>
<dbReference type="PANTHER" id="PTHR11904">
    <property type="entry name" value="METHYLTHIOADENOSINE/PURINE NUCLEOSIDE PHOSPHORYLASE"/>
    <property type="match status" value="1"/>
</dbReference>
<evidence type="ECO:0000313" key="12">
    <source>
        <dbReference type="Proteomes" id="UP000182200"/>
    </source>
</evidence>
<dbReference type="NCBIfam" id="TIGR01697">
    <property type="entry name" value="PNPH-PUNA-XAPA"/>
    <property type="match status" value="1"/>
</dbReference>
<dbReference type="EMBL" id="CZVI01000022">
    <property type="protein sequence ID" value="CUS90958.1"/>
    <property type="molecule type" value="Genomic_DNA"/>
</dbReference>
<feature type="binding site" evidence="7">
    <location>
        <position position="60"/>
    </location>
    <ligand>
        <name>phosphate</name>
        <dbReference type="ChEBI" id="CHEBI:43474"/>
    </ligand>
</feature>
<dbReference type="NCBIfam" id="NF006054">
    <property type="entry name" value="PRK08202.1"/>
    <property type="match status" value="1"/>
</dbReference>